<comment type="caution">
    <text evidence="1">The sequence shown here is derived from an EMBL/GenBank/DDBJ whole genome shotgun (WGS) entry which is preliminary data.</text>
</comment>
<dbReference type="Proteomes" id="UP001164250">
    <property type="component" value="Chromosome 12"/>
</dbReference>
<organism evidence="1 2">
    <name type="scientific">Pistacia atlantica</name>
    <dbReference type="NCBI Taxonomy" id="434234"/>
    <lineage>
        <taxon>Eukaryota</taxon>
        <taxon>Viridiplantae</taxon>
        <taxon>Streptophyta</taxon>
        <taxon>Embryophyta</taxon>
        <taxon>Tracheophyta</taxon>
        <taxon>Spermatophyta</taxon>
        <taxon>Magnoliopsida</taxon>
        <taxon>eudicotyledons</taxon>
        <taxon>Gunneridae</taxon>
        <taxon>Pentapetalae</taxon>
        <taxon>rosids</taxon>
        <taxon>malvids</taxon>
        <taxon>Sapindales</taxon>
        <taxon>Anacardiaceae</taxon>
        <taxon>Pistacia</taxon>
    </lineage>
</organism>
<name>A0ACC1A6R8_9ROSI</name>
<sequence>MRALSNQDDDKITKEKKEEEKKLNRVLLLKLFTFVDFYDRVLMALGSIGAIIHGVSVLVFFIYFGKMINIIGLAYLAPKIASHKIAKVSKILQESCGNYVFIMARGGLLDVHWRVTGSENEDGVLNVNVSKLIIEQPPPAAAEIGSDEYTLITMIVTMATQEVEKKSQDTVKKLLLYKGNEEFDAMVEKLKDRLKVVPEEFHHWLENLGKMKREFLEWSMMMKWRALN</sequence>
<protein>
    <submittedName>
        <fullName evidence="1">Uncharacterized protein</fullName>
    </submittedName>
</protein>
<dbReference type="EMBL" id="CM047908">
    <property type="protein sequence ID" value="KAJ0081982.1"/>
    <property type="molecule type" value="Genomic_DNA"/>
</dbReference>
<keyword evidence="2" id="KW-1185">Reference proteome</keyword>
<evidence type="ECO:0000313" key="2">
    <source>
        <dbReference type="Proteomes" id="UP001164250"/>
    </source>
</evidence>
<proteinExistence type="predicted"/>
<evidence type="ECO:0000313" key="1">
    <source>
        <dbReference type="EMBL" id="KAJ0081982.1"/>
    </source>
</evidence>
<accession>A0ACC1A6R8</accession>
<gene>
    <name evidence="1" type="ORF">Patl1_10407</name>
</gene>
<reference evidence="2" key="1">
    <citation type="journal article" date="2023" name="G3 (Bethesda)">
        <title>Genome assembly and association tests identify interacting loci associated with vigor, precocity, and sex in interspecific pistachio rootstocks.</title>
        <authorList>
            <person name="Palmer W."/>
            <person name="Jacygrad E."/>
            <person name="Sagayaradj S."/>
            <person name="Cavanaugh K."/>
            <person name="Han R."/>
            <person name="Bertier L."/>
            <person name="Beede B."/>
            <person name="Kafkas S."/>
            <person name="Golino D."/>
            <person name="Preece J."/>
            <person name="Michelmore R."/>
        </authorList>
    </citation>
    <scope>NUCLEOTIDE SEQUENCE [LARGE SCALE GENOMIC DNA]</scope>
</reference>